<keyword evidence="1" id="KW-1133">Transmembrane helix</keyword>
<sequence length="35" mass="4020">MRHSQHEDDKSWIIGIAVYTAFAIGVGFLLGWWLT</sequence>
<dbReference type="EMBL" id="LR796765">
    <property type="protein sequence ID" value="CAB4164385.1"/>
    <property type="molecule type" value="Genomic_DNA"/>
</dbReference>
<protein>
    <submittedName>
        <fullName evidence="2">Uncharacterized protein</fullName>
    </submittedName>
</protein>
<keyword evidence="1" id="KW-0472">Membrane</keyword>
<accession>A0A6J5P5H8</accession>
<feature type="transmembrane region" description="Helical" evidence="1">
    <location>
        <begin position="12"/>
        <end position="34"/>
    </location>
</feature>
<proteinExistence type="predicted"/>
<evidence type="ECO:0000313" key="2">
    <source>
        <dbReference type="EMBL" id="CAB4164385.1"/>
    </source>
</evidence>
<keyword evidence="1" id="KW-0812">Transmembrane</keyword>
<organism evidence="2">
    <name type="scientific">uncultured Caudovirales phage</name>
    <dbReference type="NCBI Taxonomy" id="2100421"/>
    <lineage>
        <taxon>Viruses</taxon>
        <taxon>Duplodnaviria</taxon>
        <taxon>Heunggongvirae</taxon>
        <taxon>Uroviricota</taxon>
        <taxon>Caudoviricetes</taxon>
        <taxon>Peduoviridae</taxon>
        <taxon>Maltschvirus</taxon>
        <taxon>Maltschvirus maltsch</taxon>
    </lineage>
</organism>
<reference evidence="2" key="1">
    <citation type="submission" date="2020-04" db="EMBL/GenBank/DDBJ databases">
        <authorList>
            <person name="Chiriac C."/>
            <person name="Salcher M."/>
            <person name="Ghai R."/>
            <person name="Kavagutti S V."/>
        </authorList>
    </citation>
    <scope>NUCLEOTIDE SEQUENCE</scope>
</reference>
<gene>
    <name evidence="2" type="ORF">UFOVP826_31</name>
</gene>
<name>A0A6J5P5H8_9CAUD</name>
<evidence type="ECO:0000256" key="1">
    <source>
        <dbReference type="SAM" id="Phobius"/>
    </source>
</evidence>